<keyword evidence="5 10" id="KW-0378">Hydrolase</keyword>
<evidence type="ECO:0000256" key="2">
    <source>
        <dbReference type="ARBA" id="ARBA00004833"/>
    </source>
</evidence>
<evidence type="ECO:0000256" key="10">
    <source>
        <dbReference type="RuleBase" id="RU361185"/>
    </source>
</evidence>
<dbReference type="PANTHER" id="PTHR22762:SF54">
    <property type="entry name" value="BCDNA.GH04962"/>
    <property type="match status" value="1"/>
</dbReference>
<keyword evidence="15" id="KW-1185">Reference proteome</keyword>
<name>A0A0A1UF38_ENTIV</name>
<dbReference type="SUPFAM" id="SSF74650">
    <property type="entry name" value="Galactose mutarotase-like"/>
    <property type="match status" value="1"/>
</dbReference>
<dbReference type="CDD" id="cd14752">
    <property type="entry name" value="GH31_N"/>
    <property type="match status" value="1"/>
</dbReference>
<dbReference type="Gene3D" id="3.20.20.80">
    <property type="entry name" value="Glycosidases"/>
    <property type="match status" value="2"/>
</dbReference>
<feature type="domain" description="Glycoside hydrolase family 31 N-terminal" evidence="12">
    <location>
        <begin position="94"/>
        <end position="246"/>
    </location>
</feature>
<evidence type="ECO:0000259" key="13">
    <source>
        <dbReference type="Pfam" id="PF21365"/>
    </source>
</evidence>
<accession>A0A0A1UF38</accession>
<dbReference type="GO" id="GO:0090599">
    <property type="term" value="F:alpha-glucosidase activity"/>
    <property type="evidence" value="ECO:0007669"/>
    <property type="project" value="TreeGrafter"/>
</dbReference>
<dbReference type="KEGG" id="eiv:EIN_429810"/>
<keyword evidence="4" id="KW-0732">Signal</keyword>
<dbReference type="GO" id="GO:0006491">
    <property type="term" value="P:N-glycan processing"/>
    <property type="evidence" value="ECO:0007669"/>
    <property type="project" value="TreeGrafter"/>
</dbReference>
<evidence type="ECO:0000256" key="1">
    <source>
        <dbReference type="ARBA" id="ARBA00004240"/>
    </source>
</evidence>
<evidence type="ECO:0000256" key="3">
    <source>
        <dbReference type="ARBA" id="ARBA00007806"/>
    </source>
</evidence>
<comment type="subcellular location">
    <subcellularLocation>
        <location evidence="1">Endoplasmic reticulum</location>
    </subcellularLocation>
</comment>
<dbReference type="Pfam" id="PF21365">
    <property type="entry name" value="Glyco_hydro_31_3rd"/>
    <property type="match status" value="1"/>
</dbReference>
<protein>
    <recommendedName>
        <fullName evidence="9">Glucosidase II subunit alpha</fullName>
    </recommendedName>
</protein>
<comment type="pathway">
    <text evidence="2">Glycan metabolism; N-glycan metabolism.</text>
</comment>
<evidence type="ECO:0000313" key="14">
    <source>
        <dbReference type="EMBL" id="ELP95205.1"/>
    </source>
</evidence>
<dbReference type="VEuPathDB" id="AmoebaDB:EIN_429810"/>
<dbReference type="InterPro" id="IPR017853">
    <property type="entry name" value="GH"/>
</dbReference>
<dbReference type="OrthoDB" id="24626at2759"/>
<evidence type="ECO:0000256" key="5">
    <source>
        <dbReference type="ARBA" id="ARBA00022801"/>
    </source>
</evidence>
<evidence type="ECO:0000256" key="9">
    <source>
        <dbReference type="ARBA" id="ARBA00042895"/>
    </source>
</evidence>
<comment type="similarity">
    <text evidence="3 10">Belongs to the glycosyl hydrolase 31 family.</text>
</comment>
<dbReference type="CDD" id="cd06603">
    <property type="entry name" value="GH31_GANC_GANAB_alpha"/>
    <property type="match status" value="1"/>
</dbReference>
<dbReference type="SUPFAM" id="SSF51445">
    <property type="entry name" value="(Trans)glycosidases"/>
    <property type="match status" value="1"/>
</dbReference>
<dbReference type="AlphaFoldDB" id="A0A0A1UF38"/>
<dbReference type="Pfam" id="PF01055">
    <property type="entry name" value="Glyco_hydro_31_2nd"/>
    <property type="match status" value="1"/>
</dbReference>
<feature type="domain" description="Glycosyl hydrolase family 31 C-terminal" evidence="13">
    <location>
        <begin position="630"/>
        <end position="714"/>
    </location>
</feature>
<feature type="domain" description="Glycoside hydrolase family 31 TIM barrel" evidence="11">
    <location>
        <begin position="293"/>
        <end position="621"/>
    </location>
</feature>
<dbReference type="PANTHER" id="PTHR22762">
    <property type="entry name" value="ALPHA-GLUCOSIDASE"/>
    <property type="match status" value="1"/>
</dbReference>
<evidence type="ECO:0000256" key="4">
    <source>
        <dbReference type="ARBA" id="ARBA00022729"/>
    </source>
</evidence>
<keyword evidence="6" id="KW-0256">Endoplasmic reticulum</keyword>
<dbReference type="InterPro" id="IPR048395">
    <property type="entry name" value="Glyco_hydro_31_C"/>
</dbReference>
<evidence type="ECO:0000313" key="15">
    <source>
        <dbReference type="Proteomes" id="UP000014680"/>
    </source>
</evidence>
<evidence type="ECO:0000256" key="8">
    <source>
        <dbReference type="ARBA" id="ARBA00023295"/>
    </source>
</evidence>
<dbReference type="GO" id="GO:0030246">
    <property type="term" value="F:carbohydrate binding"/>
    <property type="evidence" value="ECO:0007669"/>
    <property type="project" value="InterPro"/>
</dbReference>
<gene>
    <name evidence="14" type="ORF">EIN_429810</name>
</gene>
<dbReference type="Gene3D" id="2.60.40.1760">
    <property type="entry name" value="glycosyl hydrolase (family 31)"/>
    <property type="match status" value="1"/>
</dbReference>
<dbReference type="GO" id="GO:0005783">
    <property type="term" value="C:endoplasmic reticulum"/>
    <property type="evidence" value="ECO:0007669"/>
    <property type="project" value="UniProtKB-SubCell"/>
</dbReference>
<keyword evidence="7" id="KW-0325">Glycoprotein</keyword>
<dbReference type="InterPro" id="IPR011013">
    <property type="entry name" value="Gal_mutarotase_sf_dom"/>
</dbReference>
<dbReference type="GO" id="GO:0005975">
    <property type="term" value="P:carbohydrate metabolic process"/>
    <property type="evidence" value="ECO:0007669"/>
    <property type="project" value="InterPro"/>
</dbReference>
<dbReference type="EMBL" id="KB206168">
    <property type="protein sequence ID" value="ELP95205.1"/>
    <property type="molecule type" value="Genomic_DNA"/>
</dbReference>
<proteinExistence type="inferred from homology"/>
<evidence type="ECO:0000259" key="11">
    <source>
        <dbReference type="Pfam" id="PF01055"/>
    </source>
</evidence>
<dbReference type="GeneID" id="14894120"/>
<evidence type="ECO:0000256" key="6">
    <source>
        <dbReference type="ARBA" id="ARBA00022824"/>
    </source>
</evidence>
<dbReference type="Proteomes" id="UP000014680">
    <property type="component" value="Unassembled WGS sequence"/>
</dbReference>
<sequence>MILLFFLPFLTLSVPNRPPKCTSRTWCGLNRFRSASHYTTSPMKYTLQSNVLTFKLTPTWSVNQNLQLSIFAYGDNQISVKYNCPSTHIRYNVPINTAFSIGSPQTVTVLSKSASVSAFKAGNTKIEVYSNASVVLDGKICIGCDGQFLYREDTKSDYYPVGIDVEFPTTSIFGSGKNVQQPLPLTDSTNTDTEFEEPYHFYASGYTTFPVHSTSPQYGTLPIFVSHKPGSTTGVIFNNPTDTFIDVTTSENMGNNSKIITTSEDGDISLYIILKENPKEFYRAYYNLTGVSFMPPRFAVGFHNSKWGYNSQNVVESVDSDADKYGFMYDAIWLDIEHTHKKQYFTWADAVFPDPLGLQNTLKSKNRYLITIQDCHIATDDGYYVHDEGVSNNYFIKKDENMTEDYVGACWPVRSNWVDFLNEKARTWWAGLYGYDKYQKTTNIVFAWNDMNEPTEFDIQDLLVKKDARHYDGTLHRNVHNLYGMLQQMSTQKGQLARDNNQRRSFVLTRSYYFGSQKYGAMWTGDSDATFEYLSSQISQIVQLNMLGFFCGGDVGGFAHDPTTELLIRWYQAGALQPFFRQHCTNTAPRREPWLYEQSVSDNLKKSVNLRYRMLPYWYSLLYYHRVNQVPALRSMVYQFPEEINLMALENQYMIGDTYLVSPVIVSGETKHTVQLPKGVWYDYFNNTKYEGGVEVSLDVDLETIPIYGRGGYIGTERIVSEGRKSSSESEKNDHLRIVIYDNMGQAIGLFYTDDGISVDNSNGYVDVKMAMGNYLFSYNVTGDYLYGEYVGEIVLVTDKVISKVSVLRDGEDTVEVGFVQKDGKVVVPNFNNHFSSQWTHWTVKFE</sequence>
<dbReference type="Pfam" id="PF13802">
    <property type="entry name" value="Gal_mutarotas_2"/>
    <property type="match status" value="1"/>
</dbReference>
<dbReference type="InterPro" id="IPR025887">
    <property type="entry name" value="Glyco_hydro_31_N_dom"/>
</dbReference>
<dbReference type="RefSeq" id="XP_004261976.1">
    <property type="nucleotide sequence ID" value="XM_004261928.1"/>
</dbReference>
<keyword evidence="8 10" id="KW-0326">Glycosidase</keyword>
<dbReference type="InterPro" id="IPR013780">
    <property type="entry name" value="Glyco_hydro_b"/>
</dbReference>
<dbReference type="InterPro" id="IPR000322">
    <property type="entry name" value="Glyco_hydro_31_TIM"/>
</dbReference>
<dbReference type="OMA" id="NYTASPF"/>
<reference evidence="14 15" key="1">
    <citation type="submission" date="2012-10" db="EMBL/GenBank/DDBJ databases">
        <authorList>
            <person name="Zafar N."/>
            <person name="Inman J."/>
            <person name="Hall N."/>
            <person name="Lorenzi H."/>
            <person name="Caler E."/>
        </authorList>
    </citation>
    <scope>NUCLEOTIDE SEQUENCE [LARGE SCALE GENOMIC DNA]</scope>
    <source>
        <strain evidence="14 15">IP1</strain>
    </source>
</reference>
<dbReference type="SUPFAM" id="SSF51011">
    <property type="entry name" value="Glycosyl hydrolase domain"/>
    <property type="match status" value="1"/>
</dbReference>
<organism evidence="14 15">
    <name type="scientific">Entamoeba invadens IP1</name>
    <dbReference type="NCBI Taxonomy" id="370355"/>
    <lineage>
        <taxon>Eukaryota</taxon>
        <taxon>Amoebozoa</taxon>
        <taxon>Evosea</taxon>
        <taxon>Archamoebae</taxon>
        <taxon>Mastigamoebida</taxon>
        <taxon>Entamoebidae</taxon>
        <taxon>Entamoeba</taxon>
    </lineage>
</organism>
<evidence type="ECO:0000259" key="12">
    <source>
        <dbReference type="Pfam" id="PF13802"/>
    </source>
</evidence>
<dbReference type="Gene3D" id="2.60.40.1180">
    <property type="entry name" value="Golgi alpha-mannosidase II"/>
    <property type="match status" value="1"/>
</dbReference>
<evidence type="ECO:0000256" key="7">
    <source>
        <dbReference type="ARBA" id="ARBA00023180"/>
    </source>
</evidence>